<dbReference type="PANTHER" id="PTHR38166">
    <property type="entry name" value="C2H2-TYPE DOMAIN-CONTAINING PROTEIN-RELATED"/>
    <property type="match status" value="1"/>
</dbReference>
<feature type="compositionally biased region" description="Polar residues" evidence="2">
    <location>
        <begin position="614"/>
        <end position="641"/>
    </location>
</feature>
<protein>
    <recommendedName>
        <fullName evidence="3">C2H2-type domain-containing protein</fullName>
    </recommendedName>
</protein>
<reference evidence="4" key="2">
    <citation type="submission" date="2023-05" db="EMBL/GenBank/DDBJ databases">
        <authorList>
            <consortium name="Lawrence Berkeley National Laboratory"/>
            <person name="Steindorff A."/>
            <person name="Hensen N."/>
            <person name="Bonometti L."/>
            <person name="Westerberg I."/>
            <person name="Brannstrom I.O."/>
            <person name="Guillou S."/>
            <person name="Cros-Aarteil S."/>
            <person name="Calhoun S."/>
            <person name="Haridas S."/>
            <person name="Kuo A."/>
            <person name="Mondo S."/>
            <person name="Pangilinan J."/>
            <person name="Riley R."/>
            <person name="Labutti K."/>
            <person name="Andreopoulos B."/>
            <person name="Lipzen A."/>
            <person name="Chen C."/>
            <person name="Yanf M."/>
            <person name="Daum C."/>
            <person name="Ng V."/>
            <person name="Clum A."/>
            <person name="Ohm R."/>
            <person name="Martin F."/>
            <person name="Silar P."/>
            <person name="Natvig D."/>
            <person name="Lalanne C."/>
            <person name="Gautier V."/>
            <person name="Ament-Velasquez S.L."/>
            <person name="Kruys A."/>
            <person name="Hutchinson M.I."/>
            <person name="Powell A.J."/>
            <person name="Barry K."/>
            <person name="Miller A.N."/>
            <person name="Grigoriev I.V."/>
            <person name="Debuchy R."/>
            <person name="Gladieux P."/>
            <person name="Thoren M.H."/>
            <person name="Johannesson H."/>
        </authorList>
    </citation>
    <scope>NUCLEOTIDE SEQUENCE</scope>
    <source>
        <strain evidence="4">CBS 359.72</strain>
    </source>
</reference>
<organism evidence="4 5">
    <name type="scientific">Corynascus novoguineensis</name>
    <dbReference type="NCBI Taxonomy" id="1126955"/>
    <lineage>
        <taxon>Eukaryota</taxon>
        <taxon>Fungi</taxon>
        <taxon>Dikarya</taxon>
        <taxon>Ascomycota</taxon>
        <taxon>Pezizomycotina</taxon>
        <taxon>Sordariomycetes</taxon>
        <taxon>Sordariomycetidae</taxon>
        <taxon>Sordariales</taxon>
        <taxon>Chaetomiaceae</taxon>
        <taxon>Corynascus</taxon>
    </lineage>
</organism>
<keyword evidence="1" id="KW-0862">Zinc</keyword>
<evidence type="ECO:0000256" key="2">
    <source>
        <dbReference type="SAM" id="MobiDB-lite"/>
    </source>
</evidence>
<evidence type="ECO:0000259" key="3">
    <source>
        <dbReference type="PROSITE" id="PS50157"/>
    </source>
</evidence>
<evidence type="ECO:0000313" key="5">
    <source>
        <dbReference type="Proteomes" id="UP001303647"/>
    </source>
</evidence>
<feature type="domain" description="C2H2-type" evidence="3">
    <location>
        <begin position="187"/>
        <end position="216"/>
    </location>
</feature>
<evidence type="ECO:0000313" key="4">
    <source>
        <dbReference type="EMBL" id="KAK4243805.1"/>
    </source>
</evidence>
<feature type="compositionally biased region" description="Basic residues" evidence="2">
    <location>
        <begin position="159"/>
        <end position="170"/>
    </location>
</feature>
<dbReference type="AlphaFoldDB" id="A0AAN7CL55"/>
<evidence type="ECO:0000256" key="1">
    <source>
        <dbReference type="PROSITE-ProRule" id="PRU00042"/>
    </source>
</evidence>
<dbReference type="EMBL" id="MU857780">
    <property type="protein sequence ID" value="KAK4243805.1"/>
    <property type="molecule type" value="Genomic_DNA"/>
</dbReference>
<keyword evidence="1" id="KW-0479">Metal-binding</keyword>
<feature type="compositionally biased region" description="Basic and acidic residues" evidence="2">
    <location>
        <begin position="394"/>
        <end position="404"/>
    </location>
</feature>
<name>A0AAN7CL55_9PEZI</name>
<comment type="caution">
    <text evidence="4">The sequence shown here is derived from an EMBL/GenBank/DDBJ whole genome shotgun (WGS) entry which is preliminary data.</text>
</comment>
<accession>A0AAN7CL55</accession>
<dbReference type="PROSITE" id="PS00028">
    <property type="entry name" value="ZINC_FINGER_C2H2_1"/>
    <property type="match status" value="1"/>
</dbReference>
<feature type="region of interest" description="Disordered" evidence="2">
    <location>
        <begin position="599"/>
        <end position="676"/>
    </location>
</feature>
<feature type="region of interest" description="Disordered" evidence="2">
    <location>
        <begin position="336"/>
        <end position="361"/>
    </location>
</feature>
<reference evidence="4" key="1">
    <citation type="journal article" date="2023" name="Mol. Phylogenet. Evol.">
        <title>Genome-scale phylogeny and comparative genomics of the fungal order Sordariales.</title>
        <authorList>
            <person name="Hensen N."/>
            <person name="Bonometti L."/>
            <person name="Westerberg I."/>
            <person name="Brannstrom I.O."/>
            <person name="Guillou S."/>
            <person name="Cros-Aarteil S."/>
            <person name="Calhoun S."/>
            <person name="Haridas S."/>
            <person name="Kuo A."/>
            <person name="Mondo S."/>
            <person name="Pangilinan J."/>
            <person name="Riley R."/>
            <person name="LaButti K."/>
            <person name="Andreopoulos B."/>
            <person name="Lipzen A."/>
            <person name="Chen C."/>
            <person name="Yan M."/>
            <person name="Daum C."/>
            <person name="Ng V."/>
            <person name="Clum A."/>
            <person name="Steindorff A."/>
            <person name="Ohm R.A."/>
            <person name="Martin F."/>
            <person name="Silar P."/>
            <person name="Natvig D.O."/>
            <person name="Lalanne C."/>
            <person name="Gautier V."/>
            <person name="Ament-Velasquez S.L."/>
            <person name="Kruys A."/>
            <person name="Hutchinson M.I."/>
            <person name="Powell A.J."/>
            <person name="Barry K."/>
            <person name="Miller A.N."/>
            <person name="Grigoriev I.V."/>
            <person name="Debuchy R."/>
            <person name="Gladieux P."/>
            <person name="Hiltunen Thoren M."/>
            <person name="Johannesson H."/>
        </authorList>
    </citation>
    <scope>NUCLEOTIDE SEQUENCE</scope>
    <source>
        <strain evidence="4">CBS 359.72</strain>
    </source>
</reference>
<dbReference type="InterPro" id="IPR013087">
    <property type="entry name" value="Znf_C2H2_type"/>
</dbReference>
<keyword evidence="1" id="KW-0863">Zinc-finger</keyword>
<feature type="region of interest" description="Disordered" evidence="2">
    <location>
        <begin position="107"/>
        <end position="170"/>
    </location>
</feature>
<feature type="compositionally biased region" description="Low complexity" evidence="2">
    <location>
        <begin position="405"/>
        <end position="422"/>
    </location>
</feature>
<dbReference type="PROSITE" id="PS50157">
    <property type="entry name" value="ZINC_FINGER_C2H2_2"/>
    <property type="match status" value="1"/>
</dbReference>
<feature type="compositionally biased region" description="Polar residues" evidence="2">
    <location>
        <begin position="110"/>
        <end position="147"/>
    </location>
</feature>
<keyword evidence="5" id="KW-1185">Reference proteome</keyword>
<gene>
    <name evidence="4" type="ORF">C7999DRAFT_35862</name>
</gene>
<dbReference type="PANTHER" id="PTHR38166:SF1">
    <property type="entry name" value="C2H2-TYPE DOMAIN-CONTAINING PROTEIN"/>
    <property type="match status" value="1"/>
</dbReference>
<dbReference type="Proteomes" id="UP001303647">
    <property type="component" value="Unassembled WGS sequence"/>
</dbReference>
<feature type="region of interest" description="Disordered" evidence="2">
    <location>
        <begin position="386"/>
        <end position="470"/>
    </location>
</feature>
<sequence>MATHLRPNAFHKTLHNAPDSFLTTTVPNSSLCSGDDFRDTEPSYLSHLVDHWKPDARALSYYAGLQPGPSGNSDSSHCSQLTQELAGWRTVSSLYSAHTSAMKQEGNLGHVSQSFPSSTLADRSALTLNNRTEEPTGTNERTSMSQSPRKHSVEPRYFSKQRHSRVIRSRKQSWPLPASNETGLQSFNCDISGCHMTFNNSRGLGAHLEMHEQSHQVQTAAHFASPASVFSKNSTDSGYMSSFDLTPLPWSPINTPDLDASTSPSLSEDVMLKICDMQPTKNYLECDEVTTSRDAYLVNGFDLEIGTAEGCAPSTMASVPFHRQLSRWGEIDESLATDDEDMDSDGQSRAPTPWPESWYEGGSELGLQRFAAKFIADVEAANDEFDTTQCPADNDARQHGHEDMGATTAGTSSTTGQTTYAGHQSSGGHSTKRPRSSDDGGEDEDRSPKKRDTKRPPDSNPNPRKFYACPYQKRKPEQSPFCGMPHGSKRDFGWDNVSRVKQHLLESHGLDHHCRKCWRAYKKVQDARNCHETKNCFQRISPPKHWLSETQIAQLKAERVSSQSDDAWYRIADLLFDSEQDYNPESFRNQHTPYYERVNLRNPISGDPSPYRSPDSTWTPASDSTNPPGSTPMPGNQNVTPPTEPAKEGESAPATNPFPQQQAQGFHDQPRPETASTVAREAFEPVVGPEPYQCDNPEAAVAIPTIASAHGYTAPETTSYFLLPEQLLQASTVQNLDADGLGQFSHFGSTAADPSQPHPAFLGPATPAAAARRGLHQFTDPVVVQQSSLGCSCGHTQKCICRLKKRVTKLRSENESLWAEKEMVRKALVGLRQTLERQAETLQFMEEKSLRPDEAMGKLWKYHDKMRALVLEHC</sequence>
<feature type="compositionally biased region" description="Polar residues" evidence="2">
    <location>
        <begin position="653"/>
        <end position="664"/>
    </location>
</feature>
<dbReference type="GO" id="GO:0008270">
    <property type="term" value="F:zinc ion binding"/>
    <property type="evidence" value="ECO:0007669"/>
    <property type="project" value="UniProtKB-KW"/>
</dbReference>
<proteinExistence type="predicted"/>